<dbReference type="RefSeq" id="WP_264433143.1">
    <property type="nucleotide sequence ID" value="NZ_CP081495.1"/>
</dbReference>
<dbReference type="EMBL" id="CP081495">
    <property type="protein sequence ID" value="UYW00910.1"/>
    <property type="molecule type" value="Genomic_DNA"/>
</dbReference>
<evidence type="ECO:0008006" key="3">
    <source>
        <dbReference type="Google" id="ProtNLM"/>
    </source>
</evidence>
<keyword evidence="2" id="KW-1185">Reference proteome</keyword>
<protein>
    <recommendedName>
        <fullName evidence="3">Methyltransferase</fullName>
    </recommendedName>
</protein>
<evidence type="ECO:0000313" key="1">
    <source>
        <dbReference type="EMBL" id="UYW00910.1"/>
    </source>
</evidence>
<accession>A0ABY6M0G8</accession>
<organism evidence="1 2">
    <name type="scientific">Flavobacterium agricola</name>
    <dbReference type="NCBI Taxonomy" id="2870839"/>
    <lineage>
        <taxon>Bacteria</taxon>
        <taxon>Pseudomonadati</taxon>
        <taxon>Bacteroidota</taxon>
        <taxon>Flavobacteriia</taxon>
        <taxon>Flavobacteriales</taxon>
        <taxon>Flavobacteriaceae</taxon>
        <taxon>Flavobacterium</taxon>
    </lineage>
</organism>
<sequence length="125" mass="15214">MHKKFFLELKKPIRIIHFISPSDHRAFSDNSLSLQDFLQYSQEEWDKIQTKFDYHNRLRLPEYLNIFQKTGFEIEYLEFDNPKKDSFTYEKFKKIKLHDDYKDMSEEDLTAGSIIIILKKKNETI</sequence>
<reference evidence="1" key="1">
    <citation type="submission" date="2021-08" db="EMBL/GenBank/DDBJ databases">
        <title>Flavobacterium sp. strain CC-SYL302.</title>
        <authorList>
            <person name="Lin S.-Y."/>
            <person name="Lee T.-H."/>
            <person name="Young C.-C."/>
        </authorList>
    </citation>
    <scope>NUCLEOTIDE SEQUENCE</scope>
    <source>
        <strain evidence="1">CC-SYL302</strain>
    </source>
</reference>
<evidence type="ECO:0000313" key="2">
    <source>
        <dbReference type="Proteomes" id="UP001163328"/>
    </source>
</evidence>
<dbReference type="Proteomes" id="UP001163328">
    <property type="component" value="Chromosome"/>
</dbReference>
<gene>
    <name evidence="1" type="ORF">K5I29_10415</name>
</gene>
<name>A0ABY6M0G8_9FLAO</name>
<proteinExistence type="predicted"/>